<organism evidence="4 5">
    <name type="scientific">Sphaerotilus sulfidivorans</name>
    <dbReference type="NCBI Taxonomy" id="639200"/>
    <lineage>
        <taxon>Bacteria</taxon>
        <taxon>Pseudomonadati</taxon>
        <taxon>Pseudomonadota</taxon>
        <taxon>Betaproteobacteria</taxon>
        <taxon>Burkholderiales</taxon>
        <taxon>Sphaerotilaceae</taxon>
        <taxon>Sphaerotilus</taxon>
    </lineage>
</organism>
<evidence type="ECO:0000313" key="3">
    <source>
        <dbReference type="EMBL" id="MET3605583.1"/>
    </source>
</evidence>
<gene>
    <name evidence="3" type="ORF">ABIC99_003413</name>
    <name evidence="4" type="ORF">EWH46_02670</name>
</gene>
<dbReference type="InterPro" id="IPR041685">
    <property type="entry name" value="AAA_GajA/Old/RecF-like"/>
</dbReference>
<dbReference type="RefSeq" id="WP_149502543.1">
    <property type="nucleotide sequence ID" value="NZ_CP035708.1"/>
</dbReference>
<dbReference type="AlphaFoldDB" id="A0A5C1PZI0"/>
<dbReference type="GO" id="GO:0005524">
    <property type="term" value="F:ATP binding"/>
    <property type="evidence" value="ECO:0007669"/>
    <property type="project" value="InterPro"/>
</dbReference>
<reference evidence="4 5" key="1">
    <citation type="submission" date="2019-02" db="EMBL/GenBank/DDBJ databases">
        <title>Complete Genome Sequence and Methylome Analysis of Sphaerotilus natans subsp. sulfidivorans D-507.</title>
        <authorList>
            <person name="Fomenkov A."/>
            <person name="Gridneva E."/>
            <person name="Smolyakov D."/>
            <person name="Dubinina G."/>
            <person name="Vincze T."/>
            <person name="Grabovich M."/>
            <person name="Roberts R.J."/>
        </authorList>
    </citation>
    <scope>NUCLEOTIDE SEQUENCE [LARGE SCALE GENOMIC DNA]</scope>
    <source>
        <strain evidence="4 5">D-507</strain>
    </source>
</reference>
<feature type="domain" description="ATPase AAA-type core" evidence="2">
    <location>
        <begin position="236"/>
        <end position="305"/>
    </location>
</feature>
<proteinExistence type="predicted"/>
<keyword evidence="6" id="KW-1185">Reference proteome</keyword>
<evidence type="ECO:0000313" key="6">
    <source>
        <dbReference type="Proteomes" id="UP001549111"/>
    </source>
</evidence>
<dbReference type="EMBL" id="CP035708">
    <property type="protein sequence ID" value="QEM99783.1"/>
    <property type="molecule type" value="Genomic_DNA"/>
</dbReference>
<accession>A0A5C1PZI0</accession>
<sequence length="362" mass="40523">MLDALVIRNFRCLQDFHVSRLGRVNLIVGRNNAGKSTVLDALRIHAGRAGREVLESITLARDESLKDLFPGHGFPAGDDWTDAIQIGDPTDPASMLRLLHAHVGDTEEQVQAADGGTTVRITTRRVPKQDLARFPGRTEQALFVLLQDRPLATVFLDSERRVPDPLPAVPCGLVRTRWMSMDELAAQWDRIVFTEHEDIVRRALRLITPEFENLTFVQIGSPAGGHRSAKVKLSNTGSPVALKSLGDGMQRILQIALQLVSARGGLLLVDEFENGLHYSVQEQVWSLLFEMAERLDLQIFATTHSWDCIESFSRMARQRQDIDGVLFRMGRSLRRSDHGRIIATVFDEAALHDITQAEVEVR</sequence>
<dbReference type="PANTHER" id="PTHR43581">
    <property type="entry name" value="ATP/GTP PHOSPHATASE"/>
    <property type="match status" value="1"/>
</dbReference>
<evidence type="ECO:0000313" key="4">
    <source>
        <dbReference type="EMBL" id="QEM99783.1"/>
    </source>
</evidence>
<dbReference type="InterPro" id="IPR051396">
    <property type="entry name" value="Bact_Antivir_Def_Nuclease"/>
</dbReference>
<evidence type="ECO:0000313" key="5">
    <source>
        <dbReference type="Proteomes" id="UP000323522"/>
    </source>
</evidence>
<dbReference type="KEGG" id="snn:EWH46_02670"/>
<dbReference type="Proteomes" id="UP000323522">
    <property type="component" value="Chromosome"/>
</dbReference>
<dbReference type="EMBL" id="JBEPLS010000019">
    <property type="protein sequence ID" value="MET3605583.1"/>
    <property type="molecule type" value="Genomic_DNA"/>
</dbReference>
<dbReference type="InterPro" id="IPR003959">
    <property type="entry name" value="ATPase_AAA_core"/>
</dbReference>
<dbReference type="Pfam" id="PF13175">
    <property type="entry name" value="AAA_15"/>
    <property type="match status" value="1"/>
</dbReference>
<evidence type="ECO:0000259" key="1">
    <source>
        <dbReference type="Pfam" id="PF13175"/>
    </source>
</evidence>
<dbReference type="Proteomes" id="UP001549111">
    <property type="component" value="Unassembled WGS sequence"/>
</dbReference>
<dbReference type="Gene3D" id="3.40.50.300">
    <property type="entry name" value="P-loop containing nucleotide triphosphate hydrolases"/>
    <property type="match status" value="2"/>
</dbReference>
<dbReference type="PANTHER" id="PTHR43581:SF4">
    <property type="entry name" value="ATP_GTP PHOSPHATASE"/>
    <property type="match status" value="1"/>
</dbReference>
<feature type="domain" description="Endonuclease GajA/Old nuclease/RecF-like AAA" evidence="1">
    <location>
        <begin position="1"/>
        <end position="44"/>
    </location>
</feature>
<protein>
    <submittedName>
        <fullName evidence="3">ABC-type transport system involved in cytochrome c biogenesis ATPase subunit</fullName>
    </submittedName>
</protein>
<dbReference type="InterPro" id="IPR027417">
    <property type="entry name" value="P-loop_NTPase"/>
</dbReference>
<name>A0A5C1PZI0_9BURK</name>
<dbReference type="GO" id="GO:0016887">
    <property type="term" value="F:ATP hydrolysis activity"/>
    <property type="evidence" value="ECO:0007669"/>
    <property type="project" value="InterPro"/>
</dbReference>
<dbReference type="PIRSF" id="PIRSF029347">
    <property type="entry name" value="RecF"/>
    <property type="match status" value="1"/>
</dbReference>
<dbReference type="Pfam" id="PF13304">
    <property type="entry name" value="AAA_21"/>
    <property type="match status" value="1"/>
</dbReference>
<evidence type="ECO:0000259" key="2">
    <source>
        <dbReference type="Pfam" id="PF13304"/>
    </source>
</evidence>
<dbReference type="InterPro" id="IPR014555">
    <property type="entry name" value="RecF-like"/>
</dbReference>
<dbReference type="OrthoDB" id="3322489at2"/>
<reference evidence="3 6" key="2">
    <citation type="submission" date="2024-06" db="EMBL/GenBank/DDBJ databases">
        <title>Genomic Encyclopedia of Type Strains, Phase IV (KMG-IV): sequencing the most valuable type-strain genomes for metagenomic binning, comparative biology and taxonomic classification.</title>
        <authorList>
            <person name="Goeker M."/>
        </authorList>
    </citation>
    <scope>NUCLEOTIDE SEQUENCE [LARGE SCALE GENOMIC DNA]</scope>
    <source>
        <strain evidence="3 6">D-501</strain>
    </source>
</reference>
<dbReference type="SUPFAM" id="SSF52540">
    <property type="entry name" value="P-loop containing nucleoside triphosphate hydrolases"/>
    <property type="match status" value="1"/>
</dbReference>